<protein>
    <recommendedName>
        <fullName evidence="1">DUF6933 domain-containing protein</fullName>
    </recommendedName>
</protein>
<dbReference type="RefSeq" id="WP_191668654.1">
    <property type="nucleotide sequence ID" value="NZ_QORN01000059.1"/>
</dbReference>
<comment type="caution">
    <text evidence="2">The sequence shown here is derived from an EMBL/GenBank/DDBJ whole genome shotgun (WGS) entry which is preliminary data.</text>
</comment>
<dbReference type="Pfam" id="PF22016">
    <property type="entry name" value="DUF6933"/>
    <property type="match status" value="1"/>
</dbReference>
<dbReference type="Proteomes" id="UP000704341">
    <property type="component" value="Unassembled WGS sequence"/>
</dbReference>
<evidence type="ECO:0000313" key="3">
    <source>
        <dbReference type="Proteomes" id="UP000704341"/>
    </source>
</evidence>
<gene>
    <name evidence="2" type="ORF">DTK66_10665</name>
</gene>
<organism evidence="2 3">
    <name type="scientific">Limosilactobacillus walteri</name>
    <dbReference type="NCBI Taxonomy" id="2268022"/>
    <lineage>
        <taxon>Bacteria</taxon>
        <taxon>Bacillati</taxon>
        <taxon>Bacillota</taxon>
        <taxon>Bacilli</taxon>
        <taxon>Lactobacillales</taxon>
        <taxon>Lactobacillaceae</taxon>
        <taxon>Limosilactobacillus</taxon>
    </lineage>
</organism>
<evidence type="ECO:0000259" key="1">
    <source>
        <dbReference type="Pfam" id="PF22016"/>
    </source>
</evidence>
<keyword evidence="3" id="KW-1185">Reference proteome</keyword>
<name>A0ABR8P9Z4_9LACO</name>
<accession>A0ABR8P9Z4</accession>
<dbReference type="EMBL" id="QORN01000059">
    <property type="protein sequence ID" value="MBD5807531.1"/>
    <property type="molecule type" value="Genomic_DNA"/>
</dbReference>
<feature type="domain" description="DUF6933" evidence="1">
    <location>
        <begin position="26"/>
        <end position="131"/>
    </location>
</feature>
<sequence>MYINVAGKAKNLFSNYQQAENDETTAMARANSIFSWHVTYFTIQHQKNLVFLNDATTLAVVLYNVNAKNKQQIQTRFETNLRAVWTNLGLSTKAFKEYLAASEAWQINKTIDRSQMGSLVLLCRDYAKPLADITEEVALSKQLTAIMKRQGNDYIDDSNTVEIIKNAQPFNLRGAEPAKQPASRDKLEKIIDQLDQLSATNYDFASSKKVDQAIVKIQKLNNQLLDIFLTDIQTKYSSKTLKGYESNLKFYLNEWLAYHLQAFFDFNSANVEELLYHGSSRNEIKNIERALKRLMRYVHDNGGIDDSDYHNYLALMEQGDAMNDDFDNEPFDPNDLMFNTISKELPTIFDGQTDLMLDDYFASFASLYGIIPVRHAYQIINTQNPQLNLNADKFEQFVQDRIDEQELRYHLIDLNQMADDISLGETFEEGIFIVYSTLLTDCGRLAKLYNHQLGLQYYLPEKAELMRYKYDDYFDLYELRERLGELFKTQYQLSGSNLQGAVFICLYGIKLGLYKDLDLVSMTDTINRILKMLNDTINLNITPDKHNEDLIKLLLLIAANIRRPWNRGWTSAEVTNIPDVAAMFDHEYPTLSSDLITAIKQGKVDRQELIYYIEDSDLPLTKINSLRKQIEKL</sequence>
<evidence type="ECO:0000313" key="2">
    <source>
        <dbReference type="EMBL" id="MBD5807531.1"/>
    </source>
</evidence>
<dbReference type="InterPro" id="IPR053864">
    <property type="entry name" value="DUF6933"/>
</dbReference>
<reference evidence="2 3" key="1">
    <citation type="submission" date="2018-07" db="EMBL/GenBank/DDBJ databases">
        <title>Phylogenomic Insights into understanding Host Adaptation of Lactobacillus reuteri by a novel species, Lactobacillus spp. M31.</title>
        <authorList>
            <person name="Sharma S."/>
            <person name="Patil P."/>
            <person name="Korpole S."/>
            <person name="Patil P.B."/>
        </authorList>
    </citation>
    <scope>NUCLEOTIDE SEQUENCE [LARGE SCALE GENOMIC DNA]</scope>
    <source>
        <strain evidence="2 3">M31</strain>
    </source>
</reference>
<proteinExistence type="predicted"/>